<dbReference type="PROSITE" id="PS00723">
    <property type="entry name" value="POLYPRENYL_SYNTHASE_1"/>
    <property type="match status" value="1"/>
</dbReference>
<keyword evidence="3" id="KW-0808">Transferase</keyword>
<dbReference type="SFLD" id="SFLDS00005">
    <property type="entry name" value="Isoprenoid_Synthase_Type_I"/>
    <property type="match status" value="1"/>
</dbReference>
<keyword evidence="5" id="KW-0460">Magnesium</keyword>
<dbReference type="SUPFAM" id="SSF48576">
    <property type="entry name" value="Terpenoid synthases"/>
    <property type="match status" value="2"/>
</dbReference>
<dbReference type="Proteomes" id="UP000652153">
    <property type="component" value="Unassembled WGS sequence"/>
</dbReference>
<comment type="cofactor">
    <cofactor evidence="1">
        <name>Mg(2+)</name>
        <dbReference type="ChEBI" id="CHEBI:18420"/>
    </cofactor>
</comment>
<dbReference type="PANTHER" id="PTHR43281">
    <property type="entry name" value="FARNESYL DIPHOSPHATE SYNTHASE"/>
    <property type="match status" value="1"/>
</dbReference>
<evidence type="ECO:0000313" key="8">
    <source>
        <dbReference type="Proteomes" id="UP000652153"/>
    </source>
</evidence>
<protein>
    <recommendedName>
        <fullName evidence="9">Polyprenyl synthetase family protein</fullName>
    </recommendedName>
</protein>
<name>A0ABQ1Z892_9BACL</name>
<keyword evidence="8" id="KW-1185">Reference proteome</keyword>
<keyword evidence="6" id="KW-0414">Isoprene biosynthesis</keyword>
<evidence type="ECO:0000256" key="1">
    <source>
        <dbReference type="ARBA" id="ARBA00001946"/>
    </source>
</evidence>
<dbReference type="InterPro" id="IPR033749">
    <property type="entry name" value="Polyprenyl_synt_CS"/>
</dbReference>
<evidence type="ECO:0000256" key="2">
    <source>
        <dbReference type="ARBA" id="ARBA00006706"/>
    </source>
</evidence>
<organism evidence="7 8">
    <name type="scientific">Paenibacillus silvae</name>
    <dbReference type="NCBI Taxonomy" id="1325358"/>
    <lineage>
        <taxon>Bacteria</taxon>
        <taxon>Bacillati</taxon>
        <taxon>Bacillota</taxon>
        <taxon>Bacilli</taxon>
        <taxon>Bacillales</taxon>
        <taxon>Paenibacillaceae</taxon>
        <taxon>Paenibacillus</taxon>
    </lineage>
</organism>
<dbReference type="PANTHER" id="PTHR43281:SF1">
    <property type="entry name" value="FARNESYL DIPHOSPHATE SYNTHASE"/>
    <property type="match status" value="1"/>
</dbReference>
<evidence type="ECO:0000256" key="6">
    <source>
        <dbReference type="ARBA" id="ARBA00023229"/>
    </source>
</evidence>
<sequence>MNNLLMDETDDKAGTNAKADVNAAAGEAYRLAEQKASHYFTTLSQRLLKNAHMNTLAEDFKEWQKKHIQRLNWLDWLPGKRKPNSRDIQKYIHWLNGTGKLEDYLDRSISYIYMRDLGQALDSPKTQENIRGTIQDTQKYFTRNASEHQQPDYISPVALYRWGQREHVEEAVIWVMDKLKHVAANIPEELDAAQAQRKLIKIILGVVLHVYDELTEQTPREERIERLDAAIRLGYSYGLTYPFVDDLLDSQALNAQQKEQYSAMIQKALLTGVVPDLEEWEGPQLEVIRYVHAELREAFEYIRSYQRVEMQQTFFEQSYVFFHSQEIDRGKKITNAHYTNEELYIPIIIKSASSRLIVRSVLSASEDEGFDLRTFHYGIYNQLADDFADMFDDLQAGAVTPYTYYLKYRDLRPDLINPYELYWAVISYLIHDIYESSPKAREVILDRAINGLKRSRERLGQAKYDEVMGIFAAGQPELNQIVQQMVRKADDVDFLDKLLRDEVVQQLSRHKQQKETFQHTIQTVRERINVELQISKSAEEPDMKTALMDAANYSLQGDGKRLRPILTWVMGVEQYGLPESSIMPLLRSMEFMHTASLIFDDLPTQDNASTRRGRSTLHQLHNSSTAELTGLFLIQRAIREQSSLHQFDAQAVLKLIQYSAVKAEDMCMGQAMDLGSRGKILTLEELNAICFYKTGIAFEAALVMPAILAQVKDEEIAELKTFAYHAGIAFQIRDDLLDHTGDQRVLGKPAGQDERNNNSTFVSILGEQGAQKAMWEHYCFAFDALRRMPKPIPFLKHLLDYLVGRER</sequence>
<evidence type="ECO:0000256" key="4">
    <source>
        <dbReference type="ARBA" id="ARBA00022723"/>
    </source>
</evidence>
<dbReference type="InterPro" id="IPR008949">
    <property type="entry name" value="Isoprenoid_synthase_dom_sf"/>
</dbReference>
<comment type="similarity">
    <text evidence="2">Belongs to the FPP/GGPP synthase family.</text>
</comment>
<keyword evidence="4" id="KW-0479">Metal-binding</keyword>
<evidence type="ECO:0008006" key="9">
    <source>
        <dbReference type="Google" id="ProtNLM"/>
    </source>
</evidence>
<dbReference type="Gene3D" id="1.10.600.10">
    <property type="entry name" value="Farnesyl Diphosphate Synthase"/>
    <property type="match status" value="1"/>
</dbReference>
<evidence type="ECO:0000313" key="7">
    <source>
        <dbReference type="EMBL" id="GGH53057.1"/>
    </source>
</evidence>
<proteinExistence type="inferred from homology"/>
<dbReference type="InterPro" id="IPR000092">
    <property type="entry name" value="Polyprenyl_synt"/>
</dbReference>
<gene>
    <name evidence="7" type="ORF">GCM10008014_20370</name>
</gene>
<dbReference type="Pfam" id="PF00348">
    <property type="entry name" value="polyprenyl_synt"/>
    <property type="match status" value="1"/>
</dbReference>
<evidence type="ECO:0000256" key="3">
    <source>
        <dbReference type="ARBA" id="ARBA00022679"/>
    </source>
</evidence>
<comment type="caution">
    <text evidence="7">The sequence shown here is derived from an EMBL/GenBank/DDBJ whole genome shotgun (WGS) entry which is preliminary data.</text>
</comment>
<dbReference type="CDD" id="cd00685">
    <property type="entry name" value="Trans_IPPS_HT"/>
    <property type="match status" value="1"/>
</dbReference>
<dbReference type="EMBL" id="BMFU01000002">
    <property type="protein sequence ID" value="GGH53057.1"/>
    <property type="molecule type" value="Genomic_DNA"/>
</dbReference>
<evidence type="ECO:0000256" key="5">
    <source>
        <dbReference type="ARBA" id="ARBA00022842"/>
    </source>
</evidence>
<accession>A0ABQ1Z892</accession>
<reference evidence="8" key="1">
    <citation type="journal article" date="2019" name="Int. J. Syst. Evol. Microbiol.">
        <title>The Global Catalogue of Microorganisms (GCM) 10K type strain sequencing project: providing services to taxonomists for standard genome sequencing and annotation.</title>
        <authorList>
            <consortium name="The Broad Institute Genomics Platform"/>
            <consortium name="The Broad Institute Genome Sequencing Center for Infectious Disease"/>
            <person name="Wu L."/>
            <person name="Ma J."/>
        </authorList>
    </citation>
    <scope>NUCLEOTIDE SEQUENCE [LARGE SCALE GENOMIC DNA]</scope>
    <source>
        <strain evidence="8">CGMCC 1.12770</strain>
    </source>
</reference>